<protein>
    <submittedName>
        <fullName evidence="3">Uncharacterized protein</fullName>
    </submittedName>
</protein>
<proteinExistence type="predicted"/>
<feature type="region of interest" description="Disordered" evidence="1">
    <location>
        <begin position="48"/>
        <end position="103"/>
    </location>
</feature>
<name>A0A1I7YHC6_9BILA</name>
<accession>A0A1I7YHC6</accession>
<dbReference type="WBParaSite" id="L893_g16312.t1">
    <property type="protein sequence ID" value="L893_g16312.t1"/>
    <property type="gene ID" value="L893_g16312"/>
</dbReference>
<sequence>MLRNSETTDCESLLLSKNQHKTAPNRTQIGVLHTNKDTNRSTLLVAPLPEEEHKRAFLGGAGDRRRSAGSSAAGKETQATSRPHGDRAAGQNPKNNNKHRLLT</sequence>
<evidence type="ECO:0000256" key="1">
    <source>
        <dbReference type="SAM" id="MobiDB-lite"/>
    </source>
</evidence>
<dbReference type="Proteomes" id="UP000095287">
    <property type="component" value="Unplaced"/>
</dbReference>
<feature type="compositionally biased region" description="Polar residues" evidence="1">
    <location>
        <begin position="15"/>
        <end position="28"/>
    </location>
</feature>
<evidence type="ECO:0000313" key="3">
    <source>
        <dbReference type="WBParaSite" id="L893_g16312.t1"/>
    </source>
</evidence>
<dbReference type="AlphaFoldDB" id="A0A1I7YHC6"/>
<reference evidence="3" key="1">
    <citation type="submission" date="2016-11" db="UniProtKB">
        <authorList>
            <consortium name="WormBaseParasite"/>
        </authorList>
    </citation>
    <scope>IDENTIFICATION</scope>
</reference>
<organism evidence="2 3">
    <name type="scientific">Steinernema glaseri</name>
    <dbReference type="NCBI Taxonomy" id="37863"/>
    <lineage>
        <taxon>Eukaryota</taxon>
        <taxon>Metazoa</taxon>
        <taxon>Ecdysozoa</taxon>
        <taxon>Nematoda</taxon>
        <taxon>Chromadorea</taxon>
        <taxon>Rhabditida</taxon>
        <taxon>Tylenchina</taxon>
        <taxon>Panagrolaimomorpha</taxon>
        <taxon>Strongyloidoidea</taxon>
        <taxon>Steinernematidae</taxon>
        <taxon>Steinernema</taxon>
    </lineage>
</organism>
<evidence type="ECO:0000313" key="2">
    <source>
        <dbReference type="Proteomes" id="UP000095287"/>
    </source>
</evidence>
<keyword evidence="2" id="KW-1185">Reference proteome</keyword>
<feature type="region of interest" description="Disordered" evidence="1">
    <location>
        <begin position="1"/>
        <end position="28"/>
    </location>
</feature>